<feature type="transmembrane region" description="Helical" evidence="1">
    <location>
        <begin position="10"/>
        <end position="27"/>
    </location>
</feature>
<dbReference type="CDD" id="cd19608">
    <property type="entry name" value="GH113_mannanase-like"/>
    <property type="match status" value="1"/>
</dbReference>
<evidence type="ECO:0000256" key="1">
    <source>
        <dbReference type="SAM" id="Phobius"/>
    </source>
</evidence>
<keyword evidence="1" id="KW-0472">Membrane</keyword>
<dbReference type="RefSeq" id="WP_139514080.1">
    <property type="nucleotide sequence ID" value="NZ_CP040896.1"/>
</dbReference>
<evidence type="ECO:0000313" key="3">
    <source>
        <dbReference type="Proteomes" id="UP000305398"/>
    </source>
</evidence>
<keyword evidence="1" id="KW-1133">Transmembrane helix</keyword>
<name>A0A5B7ZWL9_9BACT</name>
<dbReference type="InterPro" id="IPR055151">
    <property type="entry name" value="GH113"/>
</dbReference>
<dbReference type="InterPro" id="IPR017853">
    <property type="entry name" value="GH"/>
</dbReference>
<gene>
    <name evidence="2" type="ORF">FHG12_02310</name>
</gene>
<dbReference type="Gene3D" id="3.20.20.80">
    <property type="entry name" value="Glycosidases"/>
    <property type="match status" value="1"/>
</dbReference>
<sequence length="372" mass="42343">MRVSLVVRRFWWLVPAVLLVGAARWWWKPHTPTADLSAAPAPTAPNPSIYADGRLRGVSWVGGDSVTDADLEPLIRNHVTWMVQTPFGWQRGATSPEIGMNTGVGNRGYWGESDRGLAYTAQLARQHGIRTMLKPHLWVQGSGGSWPGDVQMQSAADWQAWFANYTRFVLHYAQLAEREHFDALCLGTELLHASTEHEAEWRTLIQQVRKVYRGPLTYAANWSGEYEKIRFWDALDFIGIQAYFPLSQANSPAKATLLAGWKPHLAAIERLQKRFNKPIIFTEAGYKTTADAAVEPWKWPDNMAVFASPDEQTQAACYEALFETFWSKPWFKGLFVWKWYPGLAADGPARRHLDFTPQHKPAEQVMARWYGR</sequence>
<evidence type="ECO:0008006" key="4">
    <source>
        <dbReference type="Google" id="ProtNLM"/>
    </source>
</evidence>
<evidence type="ECO:0000313" key="2">
    <source>
        <dbReference type="EMBL" id="QDA59005.1"/>
    </source>
</evidence>
<dbReference type="AlphaFoldDB" id="A0A5B7ZWL9"/>
<dbReference type="EMBL" id="CP040896">
    <property type="protein sequence ID" value="QDA59005.1"/>
    <property type="molecule type" value="Genomic_DNA"/>
</dbReference>
<accession>A0A5B7ZWL9</accession>
<protein>
    <recommendedName>
        <fullName evidence="4">GTA TIM-barrel-like domain-containing protein</fullName>
    </recommendedName>
</protein>
<dbReference type="OrthoDB" id="9773531at2"/>
<dbReference type="SUPFAM" id="SSF51445">
    <property type="entry name" value="(Trans)glycosidases"/>
    <property type="match status" value="1"/>
</dbReference>
<keyword evidence="1" id="KW-0812">Transmembrane</keyword>
<reference evidence="2 3" key="1">
    <citation type="submission" date="2019-06" db="EMBL/GenBank/DDBJ databases">
        <authorList>
            <person name="Srinivasan S."/>
        </authorList>
    </citation>
    <scope>NUCLEOTIDE SEQUENCE [LARGE SCALE GENOMIC DNA]</scope>
    <source>
        <strain evidence="2 3">17J68-5</strain>
    </source>
</reference>
<keyword evidence="3" id="KW-1185">Reference proteome</keyword>
<dbReference type="Proteomes" id="UP000305398">
    <property type="component" value="Chromosome"/>
</dbReference>
<organism evidence="2 3">
    <name type="scientific">Hymenobacter jejuensis</name>
    <dbReference type="NCBI Taxonomy" id="2502781"/>
    <lineage>
        <taxon>Bacteria</taxon>
        <taxon>Pseudomonadati</taxon>
        <taxon>Bacteroidota</taxon>
        <taxon>Cytophagia</taxon>
        <taxon>Cytophagales</taxon>
        <taxon>Hymenobacteraceae</taxon>
        <taxon>Hymenobacter</taxon>
    </lineage>
</organism>
<dbReference type="Pfam" id="PF22612">
    <property type="entry name" value="GH113"/>
    <property type="match status" value="1"/>
</dbReference>
<proteinExistence type="predicted"/>
<dbReference type="KEGG" id="hyj:FHG12_02310"/>